<feature type="signal peptide" evidence="1">
    <location>
        <begin position="1"/>
        <end position="31"/>
    </location>
</feature>
<reference evidence="2" key="1">
    <citation type="submission" date="2021-11" db="EMBL/GenBank/DDBJ databases">
        <authorList>
            <person name="Schell T."/>
        </authorList>
    </citation>
    <scope>NUCLEOTIDE SEQUENCE</scope>
    <source>
        <strain evidence="2">M5</strain>
    </source>
</reference>
<dbReference type="Proteomes" id="UP000789390">
    <property type="component" value="Unassembled WGS sequence"/>
</dbReference>
<sequence>MQRTNSMLIVTIHLICVGLIMHLSFYSSVMACNCNYHSGGCSIRRPASPGNACRCSYKGFWICIWSKTGCRDPSSHYCRNPDKTKDSCILGGGDCGGY</sequence>
<dbReference type="PROSITE" id="PS51257">
    <property type="entry name" value="PROKAR_LIPOPROTEIN"/>
    <property type="match status" value="1"/>
</dbReference>
<dbReference type="OrthoDB" id="6371598at2759"/>
<evidence type="ECO:0000313" key="2">
    <source>
        <dbReference type="EMBL" id="CAH0109590.1"/>
    </source>
</evidence>
<comment type="caution">
    <text evidence="2">The sequence shown here is derived from an EMBL/GenBank/DDBJ whole genome shotgun (WGS) entry which is preliminary data.</text>
</comment>
<proteinExistence type="predicted"/>
<keyword evidence="3" id="KW-1185">Reference proteome</keyword>
<evidence type="ECO:0000313" key="3">
    <source>
        <dbReference type="Proteomes" id="UP000789390"/>
    </source>
</evidence>
<dbReference type="EMBL" id="CAKKLH010000292">
    <property type="protein sequence ID" value="CAH0109590.1"/>
    <property type="molecule type" value="Genomic_DNA"/>
</dbReference>
<keyword evidence="1" id="KW-0732">Signal</keyword>
<protein>
    <submittedName>
        <fullName evidence="2">Uncharacterized protein</fullName>
    </submittedName>
</protein>
<gene>
    <name evidence="2" type="ORF">DGAL_LOCUS13071</name>
</gene>
<evidence type="ECO:0000256" key="1">
    <source>
        <dbReference type="SAM" id="SignalP"/>
    </source>
</evidence>
<accession>A0A8J2S318</accession>
<dbReference type="AlphaFoldDB" id="A0A8J2S318"/>
<name>A0A8J2S318_9CRUS</name>
<feature type="chain" id="PRO_5035150282" evidence="1">
    <location>
        <begin position="32"/>
        <end position="98"/>
    </location>
</feature>
<organism evidence="2 3">
    <name type="scientific">Daphnia galeata</name>
    <dbReference type="NCBI Taxonomy" id="27404"/>
    <lineage>
        <taxon>Eukaryota</taxon>
        <taxon>Metazoa</taxon>
        <taxon>Ecdysozoa</taxon>
        <taxon>Arthropoda</taxon>
        <taxon>Crustacea</taxon>
        <taxon>Branchiopoda</taxon>
        <taxon>Diplostraca</taxon>
        <taxon>Cladocera</taxon>
        <taxon>Anomopoda</taxon>
        <taxon>Daphniidae</taxon>
        <taxon>Daphnia</taxon>
    </lineage>
</organism>